<dbReference type="RefSeq" id="WP_013968309.1">
    <property type="nucleotide sequence ID" value="NC_015732.1"/>
</dbReference>
<dbReference type="Pfam" id="PF00933">
    <property type="entry name" value="Glyco_hydro_3"/>
    <property type="match status" value="1"/>
</dbReference>
<evidence type="ECO:0000313" key="7">
    <source>
        <dbReference type="EMBL" id="AEJ18998.1"/>
    </source>
</evidence>
<accession>F8F0D4</accession>
<dbReference type="PANTHER" id="PTHR30480">
    <property type="entry name" value="BETA-HEXOSAMINIDASE-RELATED"/>
    <property type="match status" value="1"/>
</dbReference>
<keyword evidence="5" id="KW-0326">Glycosidase</keyword>
<dbReference type="PANTHER" id="PTHR30480:SF13">
    <property type="entry name" value="BETA-HEXOSAMINIDASE"/>
    <property type="match status" value="1"/>
</dbReference>
<dbReference type="Proteomes" id="UP000000503">
    <property type="component" value="Chromosome"/>
</dbReference>
<keyword evidence="4 7" id="KW-0378">Hydrolase</keyword>
<evidence type="ECO:0000313" key="8">
    <source>
        <dbReference type="Proteomes" id="UP000000503"/>
    </source>
</evidence>
<feature type="domain" description="Glycoside hydrolase family 3 N-terminal" evidence="6">
    <location>
        <begin position="62"/>
        <end position="373"/>
    </location>
</feature>
<proteinExistence type="inferred from homology"/>
<keyword evidence="8" id="KW-1185">Reference proteome</keyword>
<dbReference type="GO" id="GO:0005975">
    <property type="term" value="P:carbohydrate metabolic process"/>
    <property type="evidence" value="ECO:0007669"/>
    <property type="project" value="InterPro"/>
</dbReference>
<reference evidence="8" key="1">
    <citation type="journal article" date="2013" name="Stand. Genomic Sci.">
        <title>Genome sequence of the thermophilic fresh-water bacterium Spirochaeta caldaria type strain (H1(T)), reclassification of Spirochaeta caldaria, Spirochaeta stenostrepta, and Spirochaeta zuelzerae in the genus Treponema as Treponema caldaria comb. nov., Treponema stenostrepta comb. nov., and Treponema zuelzerae comb. nov., and emendation of the genus Treponema.</title>
        <authorList>
            <person name="Abt B."/>
            <person name="Goker M."/>
            <person name="Scheuner C."/>
            <person name="Han C."/>
            <person name="Lu M."/>
            <person name="Misra M."/>
            <person name="Lapidus A."/>
            <person name="Nolan M."/>
            <person name="Lucas S."/>
            <person name="Hammon N."/>
            <person name="Deshpande S."/>
            <person name="Cheng J.F."/>
            <person name="Tapia R."/>
            <person name="Goodwin L.A."/>
            <person name="Pitluck S."/>
            <person name="Liolios K."/>
            <person name="Pagani I."/>
            <person name="Ivanova N."/>
            <person name="Mavromatis K."/>
            <person name="Mikhailova N."/>
            <person name="Huntemann M."/>
            <person name="Pati A."/>
            <person name="Chen A."/>
            <person name="Palaniappan K."/>
            <person name="Land M."/>
            <person name="Hauser L."/>
            <person name="Jeffries C.D."/>
            <person name="Rohde M."/>
            <person name="Spring S."/>
            <person name="Gronow S."/>
            <person name="Detter J.C."/>
            <person name="Bristow J."/>
            <person name="Eisen J.A."/>
            <person name="Markowitz V."/>
            <person name="Hugenholtz P."/>
            <person name="Kyrpides N.C."/>
            <person name="Woyke T."/>
            <person name="Klenk H.P."/>
        </authorList>
    </citation>
    <scope>NUCLEOTIDE SEQUENCE</scope>
    <source>
        <strain evidence="8">ATCC 51460 / DSM 7334 / H1</strain>
    </source>
</reference>
<dbReference type="AlphaFoldDB" id="F8F0D4"/>
<dbReference type="eggNOG" id="COG1472">
    <property type="taxonomic scope" value="Bacteria"/>
</dbReference>
<dbReference type="SUPFAM" id="SSF51445">
    <property type="entry name" value="(Trans)glycosidases"/>
    <property type="match status" value="1"/>
</dbReference>
<comment type="catalytic activity">
    <reaction evidence="1">
        <text>Hydrolysis of terminal non-reducing N-acetyl-D-hexosamine residues in N-acetyl-beta-D-hexosaminides.</text>
        <dbReference type="EC" id="3.2.1.52"/>
    </reaction>
</comment>
<dbReference type="Gene3D" id="3.40.50.1700">
    <property type="entry name" value="Glycoside hydrolase family 3 C-terminal domain"/>
    <property type="match status" value="1"/>
</dbReference>
<dbReference type="EC" id="3.2.1.52" evidence="3"/>
<comment type="similarity">
    <text evidence="2">Belongs to the glycosyl hydrolase 3 family.</text>
</comment>
<evidence type="ECO:0000256" key="1">
    <source>
        <dbReference type="ARBA" id="ARBA00001231"/>
    </source>
</evidence>
<dbReference type="KEGG" id="scd:Spica_0844"/>
<dbReference type="InterPro" id="IPR001764">
    <property type="entry name" value="Glyco_hydro_3_N"/>
</dbReference>
<organism evidence="7 8">
    <name type="scientific">Gracilinema caldarium (strain ATCC 51460 / DSM 7334 / H1)</name>
    <name type="common">Treponema caldarium</name>
    <dbReference type="NCBI Taxonomy" id="744872"/>
    <lineage>
        <taxon>Bacteria</taxon>
        <taxon>Pseudomonadati</taxon>
        <taxon>Spirochaetota</taxon>
        <taxon>Spirochaetia</taxon>
        <taxon>Spirochaetales</taxon>
        <taxon>Breznakiellaceae</taxon>
        <taxon>Gracilinema</taxon>
    </lineage>
</organism>
<dbReference type="InterPro" id="IPR050226">
    <property type="entry name" value="NagZ_Beta-hexosaminidase"/>
</dbReference>
<dbReference type="HOGENOM" id="CLU_008392_5_3_12"/>
<dbReference type="InterPro" id="IPR017853">
    <property type="entry name" value="GH"/>
</dbReference>
<dbReference type="EMBL" id="CP002868">
    <property type="protein sequence ID" value="AEJ18998.1"/>
    <property type="molecule type" value="Genomic_DNA"/>
</dbReference>
<dbReference type="SUPFAM" id="SSF52279">
    <property type="entry name" value="Beta-D-glucan exohydrolase, C-terminal domain"/>
    <property type="match status" value="1"/>
</dbReference>
<dbReference type="Gene3D" id="3.20.20.300">
    <property type="entry name" value="Glycoside hydrolase, family 3, N-terminal domain"/>
    <property type="match status" value="1"/>
</dbReference>
<evidence type="ECO:0000256" key="3">
    <source>
        <dbReference type="ARBA" id="ARBA00012663"/>
    </source>
</evidence>
<dbReference type="InterPro" id="IPR036962">
    <property type="entry name" value="Glyco_hydro_3_N_sf"/>
</dbReference>
<evidence type="ECO:0000256" key="2">
    <source>
        <dbReference type="ARBA" id="ARBA00005336"/>
    </source>
</evidence>
<gene>
    <name evidence="7" type="ordered locus">Spica_0844</name>
</gene>
<evidence type="ECO:0000256" key="4">
    <source>
        <dbReference type="ARBA" id="ARBA00022801"/>
    </source>
</evidence>
<evidence type="ECO:0000259" key="6">
    <source>
        <dbReference type="Pfam" id="PF00933"/>
    </source>
</evidence>
<protein>
    <recommendedName>
        <fullName evidence="3">beta-N-acetylhexosaminidase</fullName>
        <ecNumber evidence="3">3.2.1.52</ecNumber>
    </recommendedName>
</protein>
<dbReference type="GO" id="GO:0004563">
    <property type="term" value="F:beta-N-acetylhexosaminidase activity"/>
    <property type="evidence" value="ECO:0007669"/>
    <property type="project" value="UniProtKB-EC"/>
</dbReference>
<dbReference type="STRING" id="744872.Spica_0844"/>
<evidence type="ECO:0000256" key="5">
    <source>
        <dbReference type="ARBA" id="ARBA00023295"/>
    </source>
</evidence>
<name>F8F0D4_GRAC1</name>
<dbReference type="InterPro" id="IPR036881">
    <property type="entry name" value="Glyco_hydro_3_C_sf"/>
</dbReference>
<sequence>MILRAYKKVFIAILLVLFSLQSYRGFGAEHFYSPGKPEELAEKLLAAMSDEEALAQTFMLGWVGADPSPAIIDWIQKRHIGGIKIFGWNTEDTYRLANTVGVLQKAAQQSDKKIPLLVATDQEGGWIRHVKGITSETPGNMAIGASGVPRDAYLSGYYIGRELAALGINMNFAPSVDLFTNQQSVLIGPRAFSDNPVTAGILGIAFAKGLEKAGVIPTAKHYPGHGDTELDSHGILPHIQANFETLWNRELLPYRMLSKEGIPAIMTGHLAFPNTRGGSEPASLSRWFITTILRETIGFKGLVITDDLLMNGVTIPAGSLSRAAKLALEAGNDILMMSKTPNLSDPVWNNLLDAMKREPKFRERVRDAARRTLILKLTHLKGDTAPPLFPQADEIKKRIPDPQGKAFFLDLAARSITLVSGTDPSPLEPSKAGKVLLAASFEDFLSVGLLAYPNAQRFKFSYSEESSPQDKLNFQSQAKQADTIIFCLANGYGVDLLQSIRYSGKRVIVISALSPVYLQRVTWNTSGIAVYSYSRESFIAVFSALLGRIPMQGKLPFAMKNLGR</sequence>
<dbReference type="GO" id="GO:0009254">
    <property type="term" value="P:peptidoglycan turnover"/>
    <property type="evidence" value="ECO:0007669"/>
    <property type="project" value="TreeGrafter"/>
</dbReference>